<dbReference type="SUPFAM" id="SSF46785">
    <property type="entry name" value="Winged helix' DNA-binding domain"/>
    <property type="match status" value="1"/>
</dbReference>
<evidence type="ECO:0000259" key="1">
    <source>
        <dbReference type="PROSITE" id="PS50995"/>
    </source>
</evidence>
<feature type="domain" description="HTH marR-type" evidence="1">
    <location>
        <begin position="15"/>
        <end position="149"/>
    </location>
</feature>
<keyword evidence="2" id="KW-0238">DNA-binding</keyword>
<protein>
    <submittedName>
        <fullName evidence="2">DNA-binding transcriptional regulator, MarR family</fullName>
    </submittedName>
</protein>
<dbReference type="PANTHER" id="PTHR33164">
    <property type="entry name" value="TRANSCRIPTIONAL REGULATOR, MARR FAMILY"/>
    <property type="match status" value="1"/>
</dbReference>
<reference evidence="3" key="1">
    <citation type="submission" date="2016-10" db="EMBL/GenBank/DDBJ databases">
        <authorList>
            <person name="Varghese N."/>
            <person name="Submissions S."/>
        </authorList>
    </citation>
    <scope>NUCLEOTIDE SEQUENCE [LARGE SCALE GENOMIC DNA]</scope>
    <source>
        <strain evidence="3">CGMCC 1.12041</strain>
    </source>
</reference>
<dbReference type="OrthoDB" id="188700at2"/>
<evidence type="ECO:0000313" key="2">
    <source>
        <dbReference type="EMBL" id="SFD40167.1"/>
    </source>
</evidence>
<evidence type="ECO:0000313" key="3">
    <source>
        <dbReference type="Proteomes" id="UP000198639"/>
    </source>
</evidence>
<dbReference type="Proteomes" id="UP000198639">
    <property type="component" value="Unassembled WGS sequence"/>
</dbReference>
<dbReference type="EMBL" id="FOLD01000024">
    <property type="protein sequence ID" value="SFD40167.1"/>
    <property type="molecule type" value="Genomic_DNA"/>
</dbReference>
<dbReference type="Pfam" id="PF12802">
    <property type="entry name" value="MarR_2"/>
    <property type="match status" value="1"/>
</dbReference>
<dbReference type="InterPro" id="IPR000835">
    <property type="entry name" value="HTH_MarR-typ"/>
</dbReference>
<keyword evidence="3" id="KW-1185">Reference proteome</keyword>
<gene>
    <name evidence="2" type="ORF">SAMN05216204_12421</name>
</gene>
<dbReference type="SMART" id="SM00347">
    <property type="entry name" value="HTH_MARR"/>
    <property type="match status" value="1"/>
</dbReference>
<dbReference type="PRINTS" id="PR00598">
    <property type="entry name" value="HTHMARR"/>
</dbReference>
<dbReference type="InterPro" id="IPR039422">
    <property type="entry name" value="MarR/SlyA-like"/>
</dbReference>
<dbReference type="RefSeq" id="WP_091875939.1">
    <property type="nucleotide sequence ID" value="NZ_FOLD01000024.1"/>
</dbReference>
<proteinExistence type="predicted"/>
<sequence length="155" mass="17366">MEKEVDDVNQFSAREPDVFEAIHEIMHLFRAQHYRSLRATTHELTHMENKALGYIARHPGATQRDLVQRSGRDKAQVTRLVQGLREKGLVDARADQADRRSTRLFLTEAGAAVHAELHQAGQQLATQALAGLDENERRQLGALLVRVGEQLRGAG</sequence>
<dbReference type="InterPro" id="IPR036388">
    <property type="entry name" value="WH-like_DNA-bd_sf"/>
</dbReference>
<name>A0A1I1S1F0_9BURK</name>
<dbReference type="Gene3D" id="1.10.10.10">
    <property type="entry name" value="Winged helix-like DNA-binding domain superfamily/Winged helix DNA-binding domain"/>
    <property type="match status" value="1"/>
</dbReference>
<accession>A0A1I1S1F0</accession>
<dbReference type="PANTHER" id="PTHR33164:SF43">
    <property type="entry name" value="HTH-TYPE TRANSCRIPTIONAL REPRESSOR YETL"/>
    <property type="match status" value="1"/>
</dbReference>
<dbReference type="AlphaFoldDB" id="A0A1I1S1F0"/>
<organism evidence="2 3">
    <name type="scientific">Massilia yuzhufengensis</name>
    <dbReference type="NCBI Taxonomy" id="1164594"/>
    <lineage>
        <taxon>Bacteria</taxon>
        <taxon>Pseudomonadati</taxon>
        <taxon>Pseudomonadota</taxon>
        <taxon>Betaproteobacteria</taxon>
        <taxon>Burkholderiales</taxon>
        <taxon>Oxalobacteraceae</taxon>
        <taxon>Telluria group</taxon>
        <taxon>Massilia</taxon>
    </lineage>
</organism>
<dbReference type="InterPro" id="IPR036390">
    <property type="entry name" value="WH_DNA-bd_sf"/>
</dbReference>
<dbReference type="GO" id="GO:0003677">
    <property type="term" value="F:DNA binding"/>
    <property type="evidence" value="ECO:0007669"/>
    <property type="project" value="UniProtKB-KW"/>
</dbReference>
<dbReference type="GO" id="GO:0006950">
    <property type="term" value="P:response to stress"/>
    <property type="evidence" value="ECO:0007669"/>
    <property type="project" value="TreeGrafter"/>
</dbReference>
<dbReference type="STRING" id="1164594.SAMN05216204_12421"/>
<dbReference type="PROSITE" id="PS50995">
    <property type="entry name" value="HTH_MARR_2"/>
    <property type="match status" value="1"/>
</dbReference>
<dbReference type="GO" id="GO:0003700">
    <property type="term" value="F:DNA-binding transcription factor activity"/>
    <property type="evidence" value="ECO:0007669"/>
    <property type="project" value="InterPro"/>
</dbReference>